<accession>A0A841BWJ3</accession>
<evidence type="ECO:0000259" key="1">
    <source>
        <dbReference type="Pfam" id="PF07398"/>
    </source>
</evidence>
<dbReference type="InterPro" id="IPR010872">
    <property type="entry name" value="MDMPI_C-term_domain"/>
</dbReference>
<dbReference type="NCBIfam" id="TIGR03083">
    <property type="entry name" value="maleylpyruvate isomerase family mycothiol-dependent enzyme"/>
    <property type="match status" value="1"/>
</dbReference>
<feature type="domain" description="MDMPI C-terminal" evidence="1">
    <location>
        <begin position="148"/>
        <end position="238"/>
    </location>
</feature>
<sequence>MEIADHIAALRRDGLLLADAAAMHTLDEAVPTTPGWTVGDLLRHIGEVHRWAMSHVAQQRLTKMPTEEEQELTRNWPEGDDELLEWFSSGHEALVFSLETADPGLRCWTFLPAPSPLAFWARRQAHETAIHRVDAESVTGEITPIGAEFAADGVDELLTCFFGRPGRLRGDPAYTLGLVATDLPRAWRVSVGPTVVVTDGGEAADCVVTGTAEELYLLLWNRRDPAGLDVVGDEAVLTRWRDSAVVSWS</sequence>
<keyword evidence="4" id="KW-1185">Reference proteome</keyword>
<reference evidence="3 4" key="1">
    <citation type="submission" date="2020-08" db="EMBL/GenBank/DDBJ databases">
        <title>Sequencing the genomes of 1000 actinobacteria strains.</title>
        <authorList>
            <person name="Klenk H.-P."/>
        </authorList>
    </citation>
    <scope>NUCLEOTIDE SEQUENCE [LARGE SCALE GENOMIC DNA]</scope>
    <source>
        <strain evidence="3 4">DSM 45362</strain>
    </source>
</reference>
<evidence type="ECO:0000313" key="3">
    <source>
        <dbReference type="EMBL" id="MBB5872524.1"/>
    </source>
</evidence>
<proteinExistence type="predicted"/>
<evidence type="ECO:0000313" key="4">
    <source>
        <dbReference type="Proteomes" id="UP000587527"/>
    </source>
</evidence>
<dbReference type="InterPro" id="IPR017517">
    <property type="entry name" value="Maleyloyr_isom"/>
</dbReference>
<dbReference type="RefSeq" id="WP_184842300.1">
    <property type="nucleotide sequence ID" value="NZ_JACHMN010000003.1"/>
</dbReference>
<gene>
    <name evidence="3" type="ORF">F4553_005958</name>
</gene>
<evidence type="ECO:0000259" key="2">
    <source>
        <dbReference type="Pfam" id="PF11716"/>
    </source>
</evidence>
<protein>
    <submittedName>
        <fullName evidence="3">Uncharacterized protein (TIGR03083 family)</fullName>
    </submittedName>
</protein>
<dbReference type="SUPFAM" id="SSF109854">
    <property type="entry name" value="DinB/YfiT-like putative metalloenzymes"/>
    <property type="match status" value="1"/>
</dbReference>
<dbReference type="Pfam" id="PF07398">
    <property type="entry name" value="MDMPI_C"/>
    <property type="match status" value="1"/>
</dbReference>
<dbReference type="AlphaFoldDB" id="A0A841BWJ3"/>
<dbReference type="PANTHER" id="PTHR40758">
    <property type="entry name" value="CONSERVED PROTEIN"/>
    <property type="match status" value="1"/>
</dbReference>
<dbReference type="Pfam" id="PF11716">
    <property type="entry name" value="MDMPI_N"/>
    <property type="match status" value="1"/>
</dbReference>
<feature type="domain" description="Mycothiol-dependent maleylpyruvate isomerase metal-binding" evidence="2">
    <location>
        <begin position="9"/>
        <end position="135"/>
    </location>
</feature>
<dbReference type="Proteomes" id="UP000587527">
    <property type="component" value="Unassembled WGS sequence"/>
</dbReference>
<organism evidence="3 4">
    <name type="scientific">Allocatelliglobosispora scoriae</name>
    <dbReference type="NCBI Taxonomy" id="643052"/>
    <lineage>
        <taxon>Bacteria</taxon>
        <taxon>Bacillati</taxon>
        <taxon>Actinomycetota</taxon>
        <taxon>Actinomycetes</taxon>
        <taxon>Micromonosporales</taxon>
        <taxon>Micromonosporaceae</taxon>
        <taxon>Allocatelliglobosispora</taxon>
    </lineage>
</organism>
<name>A0A841BWJ3_9ACTN</name>
<dbReference type="InterPro" id="IPR024344">
    <property type="entry name" value="MDMPI_metal-binding"/>
</dbReference>
<dbReference type="GO" id="GO:0005886">
    <property type="term" value="C:plasma membrane"/>
    <property type="evidence" value="ECO:0007669"/>
    <property type="project" value="TreeGrafter"/>
</dbReference>
<dbReference type="EMBL" id="JACHMN010000003">
    <property type="protein sequence ID" value="MBB5872524.1"/>
    <property type="molecule type" value="Genomic_DNA"/>
</dbReference>
<dbReference type="InterPro" id="IPR034660">
    <property type="entry name" value="DinB/YfiT-like"/>
</dbReference>
<dbReference type="GO" id="GO:0046872">
    <property type="term" value="F:metal ion binding"/>
    <property type="evidence" value="ECO:0007669"/>
    <property type="project" value="InterPro"/>
</dbReference>
<dbReference type="PANTHER" id="PTHR40758:SF1">
    <property type="entry name" value="CONSERVED PROTEIN"/>
    <property type="match status" value="1"/>
</dbReference>
<comment type="caution">
    <text evidence="3">The sequence shown here is derived from an EMBL/GenBank/DDBJ whole genome shotgun (WGS) entry which is preliminary data.</text>
</comment>